<keyword evidence="2" id="KW-1185">Reference proteome</keyword>
<proteinExistence type="predicted"/>
<comment type="caution">
    <text evidence="1">The sequence shown here is derived from an EMBL/GenBank/DDBJ whole genome shotgun (WGS) entry which is preliminary data.</text>
</comment>
<gene>
    <name evidence="1" type="ORF">F7725_017887</name>
</gene>
<protein>
    <submittedName>
        <fullName evidence="1">Uncharacterized protein</fullName>
    </submittedName>
</protein>
<name>A0A7J5XQ60_DISMA</name>
<reference evidence="1 2" key="1">
    <citation type="submission" date="2020-03" db="EMBL/GenBank/DDBJ databases">
        <title>Dissostichus mawsoni Genome sequencing and assembly.</title>
        <authorList>
            <person name="Park H."/>
        </authorList>
    </citation>
    <scope>NUCLEOTIDE SEQUENCE [LARGE SCALE GENOMIC DNA]</scope>
    <source>
        <strain evidence="1">DM0001</strain>
        <tissue evidence="1">Muscle</tissue>
    </source>
</reference>
<organism evidence="1 2">
    <name type="scientific">Dissostichus mawsoni</name>
    <name type="common">Antarctic cod</name>
    <dbReference type="NCBI Taxonomy" id="36200"/>
    <lineage>
        <taxon>Eukaryota</taxon>
        <taxon>Metazoa</taxon>
        <taxon>Chordata</taxon>
        <taxon>Craniata</taxon>
        <taxon>Vertebrata</taxon>
        <taxon>Euteleostomi</taxon>
        <taxon>Actinopterygii</taxon>
        <taxon>Neopterygii</taxon>
        <taxon>Teleostei</taxon>
        <taxon>Neoteleostei</taxon>
        <taxon>Acanthomorphata</taxon>
        <taxon>Eupercaria</taxon>
        <taxon>Perciformes</taxon>
        <taxon>Notothenioidei</taxon>
        <taxon>Nototheniidae</taxon>
        <taxon>Dissostichus</taxon>
    </lineage>
</organism>
<dbReference type="Proteomes" id="UP000518266">
    <property type="component" value="Unassembled WGS sequence"/>
</dbReference>
<dbReference type="EMBL" id="JAAKFY010000021">
    <property type="protein sequence ID" value="KAF3839170.1"/>
    <property type="molecule type" value="Genomic_DNA"/>
</dbReference>
<accession>A0A7J5XQ60</accession>
<evidence type="ECO:0000313" key="1">
    <source>
        <dbReference type="EMBL" id="KAF3839170.1"/>
    </source>
</evidence>
<evidence type="ECO:0000313" key="2">
    <source>
        <dbReference type="Proteomes" id="UP000518266"/>
    </source>
</evidence>
<dbReference type="AlphaFoldDB" id="A0A7J5XQ60"/>
<sequence>MWLNKTPDHRLTLDQIVVEHKIEGKDIQAEEREFAPSSLSLSLCPTLRCLLMPFKSAQCAFRLPCALTERRLFLLDELGGFLLKFRLLSVCRHLGNGLNTS</sequence>